<feature type="region of interest" description="Disordered" evidence="1">
    <location>
        <begin position="113"/>
        <end position="138"/>
    </location>
</feature>
<feature type="compositionally biased region" description="Acidic residues" evidence="1">
    <location>
        <begin position="446"/>
        <end position="468"/>
    </location>
</feature>
<dbReference type="Proteomes" id="UP000002640">
    <property type="component" value="Unassembled WGS sequence"/>
</dbReference>
<accession>G5AAM7</accession>
<sequence>MAKSRDENKAVIIRRLRSRLDRKTRGASAEADARLRTQVDFYPRLRSSIFVNGDLLGVTALDDVAVAVLAEDTLLPAELARTVVLLPAPTTMDTEPAPAHDLFAAQADPAPATKRLAASSTDDQKAPAAKKQRKSSRTQQYLFDLPDTCPRDVQRDVEKLVKAAAKQGKTPPRAAYPWAGQRAWYDPEEFLELRLMHWRYYMCHRDTFFDCALYAPTDNSGARRRDKLNANQGHLVLVSANVCLFGWYGFVDRFENTVHDNLMWLGGKAAKRSVSAKGKASSATDLVTLWRHDRSRYDSLMARILDPYQSIRELLEQTDALDPTRPPHLRLSDEALARIALDAGRKSPNAAWIGSKSSGIWKTLLTNSRICALQVKIAKQLKEGTYRVVMDLKPFQRKEQGDNDSDYADDDDTYTVQPPSPPVDEELEDVEDDESEDKPSTSSPTQEDEPDDQEQDDADQDDQAEDDEGGRGSDTHDAPEDDKKSSSGDDKGDSSAKGNSKKKSSDASSSK</sequence>
<dbReference type="RefSeq" id="XP_009537222.1">
    <property type="nucleotide sequence ID" value="XM_009538927.1"/>
</dbReference>
<protein>
    <submittedName>
        <fullName evidence="2">Uncharacterized protein</fullName>
    </submittedName>
</protein>
<feature type="compositionally biased region" description="Acidic residues" evidence="1">
    <location>
        <begin position="402"/>
        <end position="413"/>
    </location>
</feature>
<feature type="region of interest" description="Disordered" evidence="1">
    <location>
        <begin position="396"/>
        <end position="511"/>
    </location>
</feature>
<evidence type="ECO:0000313" key="2">
    <source>
        <dbReference type="EMBL" id="EGZ07656.1"/>
    </source>
</evidence>
<dbReference type="GeneID" id="20638436"/>
<feature type="compositionally biased region" description="Acidic residues" evidence="1">
    <location>
        <begin position="423"/>
        <end position="436"/>
    </location>
</feature>
<feature type="compositionally biased region" description="Basic and acidic residues" evidence="1">
    <location>
        <begin position="469"/>
        <end position="494"/>
    </location>
</feature>
<dbReference type="InParanoid" id="G5AAM7"/>
<reference evidence="2 3" key="1">
    <citation type="journal article" date="2006" name="Science">
        <title>Phytophthora genome sequences uncover evolutionary origins and mechanisms of pathogenesis.</title>
        <authorList>
            <person name="Tyler B.M."/>
            <person name="Tripathy S."/>
            <person name="Zhang X."/>
            <person name="Dehal P."/>
            <person name="Jiang R.H."/>
            <person name="Aerts A."/>
            <person name="Arredondo F.D."/>
            <person name="Baxter L."/>
            <person name="Bensasson D."/>
            <person name="Beynon J.L."/>
            <person name="Chapman J."/>
            <person name="Damasceno C.M."/>
            <person name="Dorrance A.E."/>
            <person name="Dou D."/>
            <person name="Dickerman A.W."/>
            <person name="Dubchak I.L."/>
            <person name="Garbelotto M."/>
            <person name="Gijzen M."/>
            <person name="Gordon S.G."/>
            <person name="Govers F."/>
            <person name="Grunwald N.J."/>
            <person name="Huang W."/>
            <person name="Ivors K.L."/>
            <person name="Jones R.W."/>
            <person name="Kamoun S."/>
            <person name="Krampis K."/>
            <person name="Lamour K.H."/>
            <person name="Lee M.K."/>
            <person name="McDonald W.H."/>
            <person name="Medina M."/>
            <person name="Meijer H.J."/>
            <person name="Nordberg E.K."/>
            <person name="Maclean D.J."/>
            <person name="Ospina-Giraldo M.D."/>
            <person name="Morris P.F."/>
            <person name="Phuntumart V."/>
            <person name="Putnam N.H."/>
            <person name="Rash S."/>
            <person name="Rose J.K."/>
            <person name="Sakihama Y."/>
            <person name="Salamov A.A."/>
            <person name="Savidor A."/>
            <person name="Scheuring C.F."/>
            <person name="Smith B.M."/>
            <person name="Sobral B.W."/>
            <person name="Terry A."/>
            <person name="Torto-Alalibo T.A."/>
            <person name="Win J."/>
            <person name="Xu Z."/>
            <person name="Zhang H."/>
            <person name="Grigoriev I.V."/>
            <person name="Rokhsar D.S."/>
            <person name="Boore J.L."/>
        </authorList>
    </citation>
    <scope>NUCLEOTIDE SEQUENCE [LARGE SCALE GENOMIC DNA]</scope>
    <source>
        <strain evidence="2 3">P6497</strain>
    </source>
</reference>
<organism evidence="2 3">
    <name type="scientific">Phytophthora sojae (strain P6497)</name>
    <name type="common">Soybean stem and root rot agent</name>
    <name type="synonym">Phytophthora megasperma f. sp. glycines</name>
    <dbReference type="NCBI Taxonomy" id="1094619"/>
    <lineage>
        <taxon>Eukaryota</taxon>
        <taxon>Sar</taxon>
        <taxon>Stramenopiles</taxon>
        <taxon>Oomycota</taxon>
        <taxon>Peronosporomycetes</taxon>
        <taxon>Peronosporales</taxon>
        <taxon>Peronosporaceae</taxon>
        <taxon>Phytophthora</taxon>
    </lineage>
</organism>
<gene>
    <name evidence="2" type="ORF">PHYSODRAFT_253939</name>
</gene>
<keyword evidence="3" id="KW-1185">Reference proteome</keyword>
<dbReference type="EMBL" id="JH159162">
    <property type="protein sequence ID" value="EGZ07656.1"/>
    <property type="molecule type" value="Genomic_DNA"/>
</dbReference>
<evidence type="ECO:0000256" key="1">
    <source>
        <dbReference type="SAM" id="MobiDB-lite"/>
    </source>
</evidence>
<dbReference type="KEGG" id="psoj:PHYSODRAFT_253939"/>
<proteinExistence type="predicted"/>
<evidence type="ECO:0000313" key="3">
    <source>
        <dbReference type="Proteomes" id="UP000002640"/>
    </source>
</evidence>
<name>G5AAM7_PHYSP</name>
<dbReference type="AlphaFoldDB" id="G5AAM7"/>